<sequence>MYFHTSAPRTQKGALGRKRSSAISGVCEEVPPGAGKELDELSAMGAAAVRKREKWKWLLPSWAPATTLSGTHEETFRADDIRLSAGYWSSSSSSWNSRSFTCLLALAFIFQSVSALPPVIRIGTKK</sequence>
<dbReference type="HOGENOM" id="CLU_1983814_0_0_1"/>
<evidence type="ECO:0000313" key="2">
    <source>
        <dbReference type="Proteomes" id="UP000000305"/>
    </source>
</evidence>
<reference evidence="1 2" key="1">
    <citation type="journal article" date="2011" name="Science">
        <title>The ecoresponsive genome of Daphnia pulex.</title>
        <authorList>
            <person name="Colbourne J.K."/>
            <person name="Pfrender M.E."/>
            <person name="Gilbert D."/>
            <person name="Thomas W.K."/>
            <person name="Tucker A."/>
            <person name="Oakley T.H."/>
            <person name="Tokishita S."/>
            <person name="Aerts A."/>
            <person name="Arnold G.J."/>
            <person name="Basu M.K."/>
            <person name="Bauer D.J."/>
            <person name="Caceres C.E."/>
            <person name="Carmel L."/>
            <person name="Casola C."/>
            <person name="Choi J.H."/>
            <person name="Detter J.C."/>
            <person name="Dong Q."/>
            <person name="Dusheyko S."/>
            <person name="Eads B.D."/>
            <person name="Frohlich T."/>
            <person name="Geiler-Samerotte K.A."/>
            <person name="Gerlach D."/>
            <person name="Hatcher P."/>
            <person name="Jogdeo S."/>
            <person name="Krijgsveld J."/>
            <person name="Kriventseva E.V."/>
            <person name="Kultz D."/>
            <person name="Laforsch C."/>
            <person name="Lindquist E."/>
            <person name="Lopez J."/>
            <person name="Manak J.R."/>
            <person name="Muller J."/>
            <person name="Pangilinan J."/>
            <person name="Patwardhan R.P."/>
            <person name="Pitluck S."/>
            <person name="Pritham E.J."/>
            <person name="Rechtsteiner A."/>
            <person name="Rho M."/>
            <person name="Rogozin I.B."/>
            <person name="Sakarya O."/>
            <person name="Salamov A."/>
            <person name="Schaack S."/>
            <person name="Shapiro H."/>
            <person name="Shiga Y."/>
            <person name="Skalitzky C."/>
            <person name="Smith Z."/>
            <person name="Souvorov A."/>
            <person name="Sung W."/>
            <person name="Tang Z."/>
            <person name="Tsuchiya D."/>
            <person name="Tu H."/>
            <person name="Vos H."/>
            <person name="Wang M."/>
            <person name="Wolf Y.I."/>
            <person name="Yamagata H."/>
            <person name="Yamada T."/>
            <person name="Ye Y."/>
            <person name="Shaw J.R."/>
            <person name="Andrews J."/>
            <person name="Crease T.J."/>
            <person name="Tang H."/>
            <person name="Lucas S.M."/>
            <person name="Robertson H.M."/>
            <person name="Bork P."/>
            <person name="Koonin E.V."/>
            <person name="Zdobnov E.M."/>
            <person name="Grigoriev I.V."/>
            <person name="Lynch M."/>
            <person name="Boore J.L."/>
        </authorList>
    </citation>
    <scope>NUCLEOTIDE SEQUENCE [LARGE SCALE GENOMIC DNA]</scope>
</reference>
<dbReference type="AlphaFoldDB" id="E9GVY1"/>
<dbReference type="Proteomes" id="UP000000305">
    <property type="component" value="Unassembled WGS sequence"/>
</dbReference>
<organism evidence="1 2">
    <name type="scientific">Daphnia pulex</name>
    <name type="common">Water flea</name>
    <dbReference type="NCBI Taxonomy" id="6669"/>
    <lineage>
        <taxon>Eukaryota</taxon>
        <taxon>Metazoa</taxon>
        <taxon>Ecdysozoa</taxon>
        <taxon>Arthropoda</taxon>
        <taxon>Crustacea</taxon>
        <taxon>Branchiopoda</taxon>
        <taxon>Diplostraca</taxon>
        <taxon>Cladocera</taxon>
        <taxon>Anomopoda</taxon>
        <taxon>Daphniidae</taxon>
        <taxon>Daphnia</taxon>
    </lineage>
</organism>
<proteinExistence type="predicted"/>
<evidence type="ECO:0000313" key="1">
    <source>
        <dbReference type="EMBL" id="EFX76368.1"/>
    </source>
</evidence>
<name>E9GVY1_DAPPU</name>
<dbReference type="InParanoid" id="E9GVY1"/>
<accession>E9GVY1</accession>
<dbReference type="KEGG" id="dpx:DAPPUDRAFT_107099"/>
<dbReference type="EMBL" id="GL732569">
    <property type="protein sequence ID" value="EFX76368.1"/>
    <property type="molecule type" value="Genomic_DNA"/>
</dbReference>
<gene>
    <name evidence="1" type="ORF">DAPPUDRAFT_107099</name>
</gene>
<keyword evidence="2" id="KW-1185">Reference proteome</keyword>
<protein>
    <submittedName>
        <fullName evidence="1">Uncharacterized protein</fullName>
    </submittedName>
</protein>